<dbReference type="InterPro" id="IPR012340">
    <property type="entry name" value="NA-bd_OB-fold"/>
</dbReference>
<accession>A0ABW9XQE4</accession>
<proteinExistence type="predicted"/>
<dbReference type="Proteomes" id="UP000665561">
    <property type="component" value="Unassembled WGS sequence"/>
</dbReference>
<evidence type="ECO:0000256" key="3">
    <source>
        <dbReference type="ARBA" id="ARBA00022840"/>
    </source>
</evidence>
<keyword evidence="6" id="KW-1185">Reference proteome</keyword>
<dbReference type="RefSeq" id="WP_161743655.1">
    <property type="nucleotide sequence ID" value="NZ_JAAAMV010000009.1"/>
</dbReference>
<protein>
    <submittedName>
        <fullName evidence="5">ATP-binding cassette domain-containing protein</fullName>
    </submittedName>
</protein>
<keyword evidence="3 5" id="KW-0067">ATP-binding</keyword>
<feature type="domain" description="ABC transporter" evidence="4">
    <location>
        <begin position="3"/>
        <end position="256"/>
    </location>
</feature>
<dbReference type="InterPro" id="IPR003593">
    <property type="entry name" value="AAA+_ATPase"/>
</dbReference>
<dbReference type="InterPro" id="IPR017871">
    <property type="entry name" value="ABC_transporter-like_CS"/>
</dbReference>
<dbReference type="Gene3D" id="2.40.50.100">
    <property type="match status" value="1"/>
</dbReference>
<evidence type="ECO:0000256" key="2">
    <source>
        <dbReference type="ARBA" id="ARBA00022741"/>
    </source>
</evidence>
<dbReference type="InterPro" id="IPR047641">
    <property type="entry name" value="ABC_transpr_MalK/UgpC-like"/>
</dbReference>
<dbReference type="InterPro" id="IPR027417">
    <property type="entry name" value="P-loop_NTPase"/>
</dbReference>
<dbReference type="InterPro" id="IPR003439">
    <property type="entry name" value="ABC_transporter-like_ATP-bd"/>
</dbReference>
<evidence type="ECO:0000256" key="1">
    <source>
        <dbReference type="ARBA" id="ARBA00022448"/>
    </source>
</evidence>
<reference evidence="5 6" key="1">
    <citation type="submission" date="2020-01" db="EMBL/GenBank/DDBJ databases">
        <title>Paenibacillus soybeanensis sp. nov. isolated from the nodules of soybean (Glycine max(L.) Merr).</title>
        <authorList>
            <person name="Wang H."/>
        </authorList>
    </citation>
    <scope>NUCLEOTIDE SEQUENCE [LARGE SCALE GENOMIC DNA]</scope>
    <source>
        <strain evidence="5 6">T1</strain>
    </source>
</reference>
<dbReference type="Gene3D" id="2.40.50.140">
    <property type="entry name" value="Nucleic acid-binding proteins"/>
    <property type="match status" value="1"/>
</dbReference>
<sequence>MQVRLEQVTKTFAGSKNTQATAVKELDVTIASGKLVGLLGPSGCGKSTTLFMIAGIHDVSEGHIYFGDHDVTALPSDKRGVGIVFQNYALYPHLTVWDNIAFPLLNAKEMKKRLKQRFAELSPPMANFKAYIQRLVEEAAKLVELTAYLDRKPAELSGGQQQRVAIARAIVKNPSILLLDEPLSNLDARLRVQTRDEIKRIQKQTGITTVFVTHDQDEALSICDEVIILKDGVLQQQGPPQEVYDHPANQFVAEFLGSPQINLVGGSIKANKLYLGNEEWFALPESLSDQPVNIGVRYENIRPDRENRKQAFEATVTSIARTGGTSTVQVRLADGQPMRLHRDSDDVLQEGDRVRLYARPRTVYIFNAEGEKILQC</sequence>
<dbReference type="PROSITE" id="PS50893">
    <property type="entry name" value="ABC_TRANSPORTER_2"/>
    <property type="match status" value="1"/>
</dbReference>
<dbReference type="PANTHER" id="PTHR43875:SF1">
    <property type="entry name" value="OSMOPROTECTIVE COMPOUNDS UPTAKE ATP-BINDING PROTEIN GGTA"/>
    <property type="match status" value="1"/>
</dbReference>
<dbReference type="SUPFAM" id="SSF50331">
    <property type="entry name" value="MOP-like"/>
    <property type="match status" value="1"/>
</dbReference>
<dbReference type="EMBL" id="JAAAMV010000009">
    <property type="protein sequence ID" value="NBD24845.1"/>
    <property type="molecule type" value="Genomic_DNA"/>
</dbReference>
<dbReference type="Pfam" id="PF00005">
    <property type="entry name" value="ABC_tran"/>
    <property type="match status" value="1"/>
</dbReference>
<keyword evidence="1" id="KW-0813">Transport</keyword>
<dbReference type="Gene3D" id="3.40.50.300">
    <property type="entry name" value="P-loop containing nucleotide triphosphate hydrolases"/>
    <property type="match status" value="1"/>
</dbReference>
<dbReference type="SMART" id="SM00382">
    <property type="entry name" value="AAA"/>
    <property type="match status" value="1"/>
</dbReference>
<evidence type="ECO:0000259" key="4">
    <source>
        <dbReference type="PROSITE" id="PS50893"/>
    </source>
</evidence>
<evidence type="ECO:0000313" key="5">
    <source>
        <dbReference type="EMBL" id="NBD24845.1"/>
    </source>
</evidence>
<evidence type="ECO:0000313" key="6">
    <source>
        <dbReference type="Proteomes" id="UP000665561"/>
    </source>
</evidence>
<dbReference type="PANTHER" id="PTHR43875">
    <property type="entry name" value="MALTODEXTRIN IMPORT ATP-BINDING PROTEIN MSMX"/>
    <property type="match status" value="1"/>
</dbReference>
<organism evidence="5 6">
    <name type="scientific">Paenibacillus glycinis</name>
    <dbReference type="NCBI Taxonomy" id="2697035"/>
    <lineage>
        <taxon>Bacteria</taxon>
        <taxon>Bacillati</taxon>
        <taxon>Bacillota</taxon>
        <taxon>Bacilli</taxon>
        <taxon>Bacillales</taxon>
        <taxon>Paenibacillaceae</taxon>
        <taxon>Paenibacillus</taxon>
    </lineage>
</organism>
<dbReference type="GO" id="GO:0005524">
    <property type="term" value="F:ATP binding"/>
    <property type="evidence" value="ECO:0007669"/>
    <property type="project" value="UniProtKB-KW"/>
</dbReference>
<dbReference type="Pfam" id="PF08402">
    <property type="entry name" value="TOBE_2"/>
    <property type="match status" value="1"/>
</dbReference>
<dbReference type="PROSITE" id="PS00211">
    <property type="entry name" value="ABC_TRANSPORTER_1"/>
    <property type="match status" value="1"/>
</dbReference>
<dbReference type="InterPro" id="IPR013611">
    <property type="entry name" value="Transp-assoc_OB_typ2"/>
</dbReference>
<dbReference type="SUPFAM" id="SSF52540">
    <property type="entry name" value="P-loop containing nucleoside triphosphate hydrolases"/>
    <property type="match status" value="1"/>
</dbReference>
<gene>
    <name evidence="5" type="ORF">GT019_13250</name>
</gene>
<comment type="caution">
    <text evidence="5">The sequence shown here is derived from an EMBL/GenBank/DDBJ whole genome shotgun (WGS) entry which is preliminary data.</text>
</comment>
<name>A0ABW9XQE4_9BACL</name>
<keyword evidence="2" id="KW-0547">Nucleotide-binding</keyword>
<dbReference type="InterPro" id="IPR008995">
    <property type="entry name" value="Mo/tungstate-bd_C_term_dom"/>
</dbReference>